<evidence type="ECO:0000313" key="9">
    <source>
        <dbReference type="Proteomes" id="UP000587942"/>
    </source>
</evidence>
<name>A0A846TCA7_9BACI</name>
<evidence type="ECO:0000256" key="3">
    <source>
        <dbReference type="ARBA" id="ARBA00050326"/>
    </source>
</evidence>
<dbReference type="FunFam" id="3.40.605.10:FF:000007">
    <property type="entry name" value="NAD/NADP-dependent betaine aldehyde dehydrogenase"/>
    <property type="match status" value="1"/>
</dbReference>
<dbReference type="SUPFAM" id="SSF53720">
    <property type="entry name" value="ALDH-like"/>
    <property type="match status" value="1"/>
</dbReference>
<dbReference type="Pfam" id="PF00171">
    <property type="entry name" value="Aldedh"/>
    <property type="match status" value="1"/>
</dbReference>
<evidence type="ECO:0000256" key="4">
    <source>
        <dbReference type="ARBA" id="ARBA00054572"/>
    </source>
</evidence>
<comment type="caution">
    <text evidence="8">The sequence shown here is derived from an EMBL/GenBank/DDBJ whole genome shotgun (WGS) entry which is preliminary data.</text>
</comment>
<dbReference type="RefSeq" id="WP_167830424.1">
    <property type="nucleotide sequence ID" value="NZ_JAAVUM010000001.1"/>
</dbReference>
<proteinExistence type="inferred from homology"/>
<dbReference type="EMBL" id="JAAVUM010000001">
    <property type="protein sequence ID" value="NKE03884.1"/>
    <property type="molecule type" value="Genomic_DNA"/>
</dbReference>
<dbReference type="InterPro" id="IPR016163">
    <property type="entry name" value="Ald_DH_C"/>
</dbReference>
<gene>
    <name evidence="8" type="ORF">GWK17_00100</name>
</gene>
<organism evidence="8 9">
    <name type="scientific">Mesobacillus selenatarsenatis</name>
    <dbReference type="NCBI Taxonomy" id="388741"/>
    <lineage>
        <taxon>Bacteria</taxon>
        <taxon>Bacillati</taxon>
        <taxon>Bacillota</taxon>
        <taxon>Bacilli</taxon>
        <taxon>Bacillales</taxon>
        <taxon>Bacillaceae</taxon>
        <taxon>Mesobacillus</taxon>
    </lineage>
</organism>
<dbReference type="PANTHER" id="PTHR42991:SF1">
    <property type="entry name" value="ALDEHYDE DEHYDROGENASE"/>
    <property type="match status" value="1"/>
</dbReference>
<dbReference type="Gene3D" id="3.40.309.10">
    <property type="entry name" value="Aldehyde Dehydrogenase, Chain A, domain 2"/>
    <property type="match status" value="1"/>
</dbReference>
<sequence>MKIASIINGAERMDGSGETMEVRNPYSGDLVAEMTLADEKLMEEAIENSRQAFQQTMKKMPAYERSDILRRASDLLEEKQEEFAEIVAREAGKPIKHSRAEIKRSIQVLRFSSELSKHMTGEVLPMDAALRGDNRMGMVKRVPMGVIGAITPFNFPLNLSLHKIAPAIAAGNTVIFKPAEKTPVSAYMLSKLFQEAGLPDGVLNLVLSTGKVAGSTLVPHKDVPKITFTGSLTVGKIIRDTAGFKKVTMELGSNSPNIVFEDADIDDAVERLVNAAFGYSGQVCVSAQRIYVQEDVYDEFLKKYVEATNNLEIGDPLGEETDFGPMIDEDAAKRIQEWVEEARNEGATIETGGDRKGTMMYPTIITDVKKDMKVVKEEAFAPIVTLMPFKTEEEAVANTNDSIYGLQAGVFTKDISRAYRVADNLEMGGVWINESSVYRQDNYPYGGVKLSGLGREGVKYAMEEMTEMKFIGVRL</sequence>
<accession>A0A846TCA7</accession>
<dbReference type="PANTHER" id="PTHR42991">
    <property type="entry name" value="ALDEHYDE DEHYDROGENASE"/>
    <property type="match status" value="1"/>
</dbReference>
<keyword evidence="2" id="KW-0560">Oxidoreductase</keyword>
<dbReference type="AlphaFoldDB" id="A0A846TCA7"/>
<dbReference type="InterPro" id="IPR015590">
    <property type="entry name" value="Aldehyde_DH_dom"/>
</dbReference>
<dbReference type="InterPro" id="IPR016162">
    <property type="entry name" value="Ald_DH_N"/>
</dbReference>
<evidence type="ECO:0000256" key="2">
    <source>
        <dbReference type="ARBA" id="ARBA00023002"/>
    </source>
</evidence>
<comment type="function">
    <text evidence="4">Part of the sulfo-TAL (or sulfo-SFT) pathway, a D-sulfoquinovose degradation pathway that produces sulfolactate (SL). Catalyzes the oxidation of 3-sulfolactaldehyde (SLA) to sulfolactate (SL).</text>
</comment>
<evidence type="ECO:0000259" key="7">
    <source>
        <dbReference type="Pfam" id="PF00171"/>
    </source>
</evidence>
<evidence type="ECO:0000256" key="5">
    <source>
        <dbReference type="ARBA" id="ARBA00066984"/>
    </source>
</evidence>
<dbReference type="Proteomes" id="UP000587942">
    <property type="component" value="Unassembled WGS sequence"/>
</dbReference>
<evidence type="ECO:0000313" key="8">
    <source>
        <dbReference type="EMBL" id="NKE03884.1"/>
    </source>
</evidence>
<reference evidence="8 9" key="1">
    <citation type="submission" date="2020-03" db="EMBL/GenBank/DDBJ databases">
        <authorList>
            <person name="Sun Q."/>
        </authorList>
    </citation>
    <scope>NUCLEOTIDE SEQUENCE [LARGE SCALE GENOMIC DNA]</scope>
    <source>
        <strain evidence="8 9">KACC 21451</strain>
    </source>
</reference>
<dbReference type="InterPro" id="IPR051020">
    <property type="entry name" value="ALDH-related_metabolic_enz"/>
</dbReference>
<dbReference type="CDD" id="cd07149">
    <property type="entry name" value="ALDH_y4uC"/>
    <property type="match status" value="1"/>
</dbReference>
<evidence type="ECO:0000256" key="1">
    <source>
        <dbReference type="ARBA" id="ARBA00009986"/>
    </source>
</evidence>
<dbReference type="Gene3D" id="3.40.605.10">
    <property type="entry name" value="Aldehyde Dehydrogenase, Chain A, domain 1"/>
    <property type="match status" value="1"/>
</dbReference>
<dbReference type="FunFam" id="3.40.309.10:FF:000009">
    <property type="entry name" value="Aldehyde dehydrogenase A"/>
    <property type="match status" value="1"/>
</dbReference>
<comment type="catalytic activity">
    <reaction evidence="3">
        <text>(2S)-3-sulfolactaldehyde + NAD(+) + H2O = (2S)-3-sulfolactate + NADH + 2 H(+)</text>
        <dbReference type="Rhea" id="RHEA:47932"/>
        <dbReference type="ChEBI" id="CHEBI:15377"/>
        <dbReference type="ChEBI" id="CHEBI:15378"/>
        <dbReference type="ChEBI" id="CHEBI:57540"/>
        <dbReference type="ChEBI" id="CHEBI:57945"/>
        <dbReference type="ChEBI" id="CHEBI:61289"/>
        <dbReference type="ChEBI" id="CHEBI:90109"/>
        <dbReference type="EC" id="1.2.1.97"/>
    </reaction>
    <physiologicalReaction direction="left-to-right" evidence="3">
        <dbReference type="Rhea" id="RHEA:47933"/>
    </physiologicalReaction>
</comment>
<feature type="domain" description="Aldehyde dehydrogenase" evidence="7">
    <location>
        <begin position="15"/>
        <end position="471"/>
    </location>
</feature>
<comment type="similarity">
    <text evidence="1">Belongs to the aldehyde dehydrogenase family.</text>
</comment>
<dbReference type="GO" id="GO:0008911">
    <property type="term" value="F:lactaldehyde dehydrogenase (NAD+) activity"/>
    <property type="evidence" value="ECO:0007669"/>
    <property type="project" value="TreeGrafter"/>
</dbReference>
<evidence type="ECO:0000256" key="6">
    <source>
        <dbReference type="ARBA" id="ARBA00067277"/>
    </source>
</evidence>
<protein>
    <recommendedName>
        <fullName evidence="6">3-sulfolactaldehyde dehydrogenase</fullName>
        <ecNumber evidence="5">1.2.1.97</ecNumber>
    </recommendedName>
</protein>
<dbReference type="EC" id="1.2.1.97" evidence="5"/>
<dbReference type="InterPro" id="IPR016161">
    <property type="entry name" value="Ald_DH/histidinol_DH"/>
</dbReference>